<dbReference type="EMBL" id="VTPC01090919">
    <property type="protein sequence ID" value="KAF2880728.1"/>
    <property type="molecule type" value="Genomic_DNA"/>
</dbReference>
<keyword evidence="3" id="KW-1185">Reference proteome</keyword>
<evidence type="ECO:0000313" key="2">
    <source>
        <dbReference type="EMBL" id="KAF2880728.1"/>
    </source>
</evidence>
<feature type="compositionally biased region" description="Basic and acidic residues" evidence="1">
    <location>
        <begin position="110"/>
        <end position="125"/>
    </location>
</feature>
<gene>
    <name evidence="2" type="ORF">ILUMI_25447</name>
</gene>
<sequence>MESDEQDDRTISFPSTSDKAAIRFYGDSSDHPKSFTRDLRGHLDNNMKLQMKKGYNNNSEITALKLHAQKWNFMRFILNEIKLCQRDGRYRTHGEIQNVKMDSDDYTSQESKRKWPESEEKPEEIFKRSKKLTRTPQKGRKRNDKIEKLINIMTESVLRTPFLYDKVRGEQLVSLSLHAERSPRFLIWELTLNTLRDFGAKQKLSLIQDT</sequence>
<organism evidence="2 3">
    <name type="scientific">Ignelater luminosus</name>
    <name type="common">Cucubano</name>
    <name type="synonym">Pyrophorus luminosus</name>
    <dbReference type="NCBI Taxonomy" id="2038154"/>
    <lineage>
        <taxon>Eukaryota</taxon>
        <taxon>Metazoa</taxon>
        <taxon>Ecdysozoa</taxon>
        <taxon>Arthropoda</taxon>
        <taxon>Hexapoda</taxon>
        <taxon>Insecta</taxon>
        <taxon>Pterygota</taxon>
        <taxon>Neoptera</taxon>
        <taxon>Endopterygota</taxon>
        <taxon>Coleoptera</taxon>
        <taxon>Polyphaga</taxon>
        <taxon>Elateriformia</taxon>
        <taxon>Elateroidea</taxon>
        <taxon>Elateridae</taxon>
        <taxon>Agrypninae</taxon>
        <taxon>Pyrophorini</taxon>
        <taxon>Ignelater</taxon>
    </lineage>
</organism>
<proteinExistence type="predicted"/>
<accession>A0A8K0C9Z8</accession>
<name>A0A8K0C9Z8_IGNLU</name>
<reference evidence="2" key="1">
    <citation type="submission" date="2019-08" db="EMBL/GenBank/DDBJ databases">
        <title>The genome of the North American firefly Photinus pyralis.</title>
        <authorList>
            <consortium name="Photinus pyralis genome working group"/>
            <person name="Fallon T.R."/>
            <person name="Sander Lower S.E."/>
            <person name="Weng J.-K."/>
        </authorList>
    </citation>
    <scope>NUCLEOTIDE SEQUENCE</scope>
    <source>
        <strain evidence="2">TRF0915ILg1</strain>
        <tissue evidence="2">Whole body</tissue>
    </source>
</reference>
<dbReference type="AlphaFoldDB" id="A0A8K0C9Z8"/>
<evidence type="ECO:0000256" key="1">
    <source>
        <dbReference type="SAM" id="MobiDB-lite"/>
    </source>
</evidence>
<feature type="region of interest" description="Disordered" evidence="1">
    <location>
        <begin position="101"/>
        <end position="125"/>
    </location>
</feature>
<evidence type="ECO:0000313" key="3">
    <source>
        <dbReference type="Proteomes" id="UP000801492"/>
    </source>
</evidence>
<dbReference type="Proteomes" id="UP000801492">
    <property type="component" value="Unassembled WGS sequence"/>
</dbReference>
<protein>
    <submittedName>
        <fullName evidence="2">Uncharacterized protein</fullName>
    </submittedName>
</protein>
<comment type="caution">
    <text evidence="2">The sequence shown here is derived from an EMBL/GenBank/DDBJ whole genome shotgun (WGS) entry which is preliminary data.</text>
</comment>